<keyword evidence="4 6" id="KW-1133">Transmembrane helix</keyword>
<dbReference type="Proteomes" id="UP000292307">
    <property type="component" value="Chromosome"/>
</dbReference>
<feature type="transmembrane region" description="Helical" evidence="6">
    <location>
        <begin position="66"/>
        <end position="87"/>
    </location>
</feature>
<feature type="transmembrane region" description="Helical" evidence="6">
    <location>
        <begin position="193"/>
        <end position="211"/>
    </location>
</feature>
<dbReference type="InterPro" id="IPR001123">
    <property type="entry name" value="LeuE-type"/>
</dbReference>
<keyword evidence="2" id="KW-1003">Cell membrane</keyword>
<evidence type="ECO:0000313" key="10">
    <source>
        <dbReference type="Proteomes" id="UP000628442"/>
    </source>
</evidence>
<evidence type="ECO:0000313" key="7">
    <source>
        <dbReference type="EMBL" id="GGY61641.1"/>
    </source>
</evidence>
<reference evidence="7" key="1">
    <citation type="journal article" date="2014" name="Int. J. Syst. Evol. Microbiol.">
        <title>Complete genome sequence of Corynebacterium casei LMG S-19264T (=DSM 44701T), isolated from a smear-ripened cheese.</title>
        <authorList>
            <consortium name="US DOE Joint Genome Institute (JGI-PGF)"/>
            <person name="Walter F."/>
            <person name="Albersmeier A."/>
            <person name="Kalinowski J."/>
            <person name="Ruckert C."/>
        </authorList>
    </citation>
    <scope>NUCLEOTIDE SEQUENCE</scope>
    <source>
        <strain evidence="7">KCTC 12343</strain>
    </source>
</reference>
<dbReference type="GO" id="GO:0015171">
    <property type="term" value="F:amino acid transmembrane transporter activity"/>
    <property type="evidence" value="ECO:0007669"/>
    <property type="project" value="TreeGrafter"/>
</dbReference>
<accession>A0A411X4H0</accession>
<feature type="transmembrane region" description="Helical" evidence="6">
    <location>
        <begin position="121"/>
        <end position="142"/>
    </location>
</feature>
<dbReference type="OrthoDB" id="9804822at2"/>
<dbReference type="PANTHER" id="PTHR30086:SF20">
    <property type="entry name" value="ARGININE EXPORTER PROTEIN ARGO-RELATED"/>
    <property type="match status" value="1"/>
</dbReference>
<dbReference type="PANTHER" id="PTHR30086">
    <property type="entry name" value="ARGININE EXPORTER PROTEIN ARGO"/>
    <property type="match status" value="1"/>
</dbReference>
<dbReference type="GO" id="GO:0005886">
    <property type="term" value="C:plasma membrane"/>
    <property type="evidence" value="ECO:0007669"/>
    <property type="project" value="UniProtKB-SubCell"/>
</dbReference>
<keyword evidence="9" id="KW-1185">Reference proteome</keyword>
<dbReference type="EMBL" id="BMWV01000015">
    <property type="protein sequence ID" value="GGY61641.1"/>
    <property type="molecule type" value="Genomic_DNA"/>
</dbReference>
<dbReference type="Proteomes" id="UP000628442">
    <property type="component" value="Unassembled WGS sequence"/>
</dbReference>
<evidence type="ECO:0000256" key="5">
    <source>
        <dbReference type="ARBA" id="ARBA00023136"/>
    </source>
</evidence>
<keyword evidence="3 6" id="KW-0812">Transmembrane</keyword>
<dbReference type="RefSeq" id="WP_131147875.1">
    <property type="nucleotide sequence ID" value="NZ_BMWV01000015.1"/>
</dbReference>
<protein>
    <submittedName>
        <fullName evidence="8">LysE family translocator</fullName>
    </submittedName>
    <submittedName>
        <fullName evidence="7">Lysine transporter LysE</fullName>
    </submittedName>
</protein>
<evidence type="ECO:0000313" key="8">
    <source>
        <dbReference type="EMBL" id="QBI03783.1"/>
    </source>
</evidence>
<proteinExistence type="predicted"/>
<sequence>MGGTYGMFVAMVVVTVASPGPGVLMTLDNAIARGWRAAMHGVLGLALGAAVMAGVSSAGIGLLSRLAPPLFVLLTYAGAAYLFYLSFKTWRRTPQASIASCGSNGLHVAREDDIGAARKRLVAGALLQVCNPKSLFFFLSVLPQAAANAAGQPVWHALAIATYCAVLILVHGLYAGLAARARTWLSQPGTARVLSRLSAVMFLAFGVAMLMRSAP</sequence>
<comment type="subcellular location">
    <subcellularLocation>
        <location evidence="1">Cell membrane</location>
        <topology evidence="1">Multi-pass membrane protein</topology>
    </subcellularLocation>
</comment>
<keyword evidence="5 6" id="KW-0472">Membrane</keyword>
<evidence type="ECO:0000256" key="2">
    <source>
        <dbReference type="ARBA" id="ARBA00022475"/>
    </source>
</evidence>
<reference evidence="8 9" key="2">
    <citation type="submission" date="2019-02" db="EMBL/GenBank/DDBJ databases">
        <title>Draft Genome Sequences of Six Type Strains of the Genus Massilia.</title>
        <authorList>
            <person name="Miess H."/>
            <person name="Frediansyhah A."/>
            <person name="Gross H."/>
        </authorList>
    </citation>
    <scope>NUCLEOTIDE SEQUENCE [LARGE SCALE GENOMIC DNA]</scope>
    <source>
        <strain evidence="8 9">DSM 17472</strain>
    </source>
</reference>
<dbReference type="AlphaFoldDB" id="A0A411X4H0"/>
<reference evidence="7" key="3">
    <citation type="submission" date="2022-12" db="EMBL/GenBank/DDBJ databases">
        <authorList>
            <person name="Sun Q."/>
            <person name="Kim S."/>
        </authorList>
    </citation>
    <scope>NUCLEOTIDE SEQUENCE</scope>
    <source>
        <strain evidence="7">KCTC 12343</strain>
    </source>
</reference>
<evidence type="ECO:0000313" key="9">
    <source>
        <dbReference type="Proteomes" id="UP000292307"/>
    </source>
</evidence>
<feature type="transmembrane region" description="Helical" evidence="6">
    <location>
        <begin position="154"/>
        <end position="181"/>
    </location>
</feature>
<evidence type="ECO:0000256" key="3">
    <source>
        <dbReference type="ARBA" id="ARBA00022692"/>
    </source>
</evidence>
<feature type="transmembrane region" description="Helical" evidence="6">
    <location>
        <begin position="39"/>
        <end position="60"/>
    </location>
</feature>
<dbReference type="Pfam" id="PF01810">
    <property type="entry name" value="LysE"/>
    <property type="match status" value="1"/>
</dbReference>
<name>A0A411X4H0_9BURK</name>
<evidence type="ECO:0000256" key="1">
    <source>
        <dbReference type="ARBA" id="ARBA00004651"/>
    </source>
</evidence>
<feature type="transmembrane region" description="Helical" evidence="6">
    <location>
        <begin position="6"/>
        <end position="27"/>
    </location>
</feature>
<gene>
    <name evidence="8" type="ORF">EYF70_25415</name>
    <name evidence="7" type="ORF">GCM10007387_50260</name>
</gene>
<evidence type="ECO:0000256" key="4">
    <source>
        <dbReference type="ARBA" id="ARBA00022989"/>
    </source>
</evidence>
<dbReference type="EMBL" id="CP036401">
    <property type="protein sequence ID" value="QBI03783.1"/>
    <property type="molecule type" value="Genomic_DNA"/>
</dbReference>
<organism evidence="7 10">
    <name type="scientific">Pseudoduganella albidiflava</name>
    <dbReference type="NCBI Taxonomy" id="321983"/>
    <lineage>
        <taxon>Bacteria</taxon>
        <taxon>Pseudomonadati</taxon>
        <taxon>Pseudomonadota</taxon>
        <taxon>Betaproteobacteria</taxon>
        <taxon>Burkholderiales</taxon>
        <taxon>Oxalobacteraceae</taxon>
        <taxon>Telluria group</taxon>
        <taxon>Pseudoduganella</taxon>
    </lineage>
</organism>
<evidence type="ECO:0000256" key="6">
    <source>
        <dbReference type="SAM" id="Phobius"/>
    </source>
</evidence>